<evidence type="ECO:0000313" key="6">
    <source>
        <dbReference type="Proteomes" id="UP000664317"/>
    </source>
</evidence>
<organism evidence="5 6">
    <name type="scientific">Algoriphagus oliviformis</name>
    <dbReference type="NCBI Taxonomy" id="2811231"/>
    <lineage>
        <taxon>Bacteria</taxon>
        <taxon>Pseudomonadati</taxon>
        <taxon>Bacteroidota</taxon>
        <taxon>Cytophagia</taxon>
        <taxon>Cytophagales</taxon>
        <taxon>Cyclobacteriaceae</taxon>
        <taxon>Algoriphagus</taxon>
    </lineage>
</organism>
<evidence type="ECO:0000256" key="2">
    <source>
        <dbReference type="ARBA" id="ARBA00023125"/>
    </source>
</evidence>
<dbReference type="InterPro" id="IPR020449">
    <property type="entry name" value="Tscrpt_reg_AraC-type_HTH"/>
</dbReference>
<sequence>MNNTAALFESNHKKLGMVSFDSDSLDQVNGEAFRTFIKVLYVPQGYSLTVDFNDYEVTVPSLFFINTNQYLHIHAAGQEKGALIYYNRDFYCIQIHDDEVACDGLLFNNIFEIPKVDLLPEESKTVRLLLMQITDELTAQDNSSEEMIRIHLKQIIIRATRAWKKQYLENESLQLAVAEQEFFRNFSRLVDIHYREKHSVADYASLLNIAPKTLTQKFHKLHLENPNEIIKNRIVLEAKRLLLYTDSSIKEIAFKLGYEDPAYFNRMFTQKAGETPATFRKGLSKQ</sequence>
<gene>
    <name evidence="5" type="ORF">J0A68_12860</name>
</gene>
<dbReference type="PRINTS" id="PR00032">
    <property type="entry name" value="HTHARAC"/>
</dbReference>
<protein>
    <submittedName>
        <fullName evidence="5">Helix-turn-helix transcriptional regulator</fullName>
    </submittedName>
</protein>
<reference evidence="5 6" key="1">
    <citation type="submission" date="2021-03" db="EMBL/GenBank/DDBJ databases">
        <title>novel species isolated from a fishpond in China.</title>
        <authorList>
            <person name="Lu H."/>
            <person name="Cai Z."/>
        </authorList>
    </citation>
    <scope>NUCLEOTIDE SEQUENCE [LARGE SCALE GENOMIC DNA]</scope>
    <source>
        <strain evidence="5 6">H41</strain>
    </source>
</reference>
<dbReference type="Pfam" id="PF12833">
    <property type="entry name" value="HTH_18"/>
    <property type="match status" value="1"/>
</dbReference>
<dbReference type="PANTHER" id="PTHR43280">
    <property type="entry name" value="ARAC-FAMILY TRANSCRIPTIONAL REGULATOR"/>
    <property type="match status" value="1"/>
</dbReference>
<dbReference type="SUPFAM" id="SSF46689">
    <property type="entry name" value="Homeodomain-like"/>
    <property type="match status" value="1"/>
</dbReference>
<dbReference type="Gene3D" id="1.10.10.60">
    <property type="entry name" value="Homeodomain-like"/>
    <property type="match status" value="1"/>
</dbReference>
<evidence type="ECO:0000256" key="3">
    <source>
        <dbReference type="ARBA" id="ARBA00023163"/>
    </source>
</evidence>
<dbReference type="Proteomes" id="UP000664317">
    <property type="component" value="Unassembled WGS sequence"/>
</dbReference>
<evidence type="ECO:0000313" key="5">
    <source>
        <dbReference type="EMBL" id="MBN7811841.1"/>
    </source>
</evidence>
<comment type="caution">
    <text evidence="5">The sequence shown here is derived from an EMBL/GenBank/DDBJ whole genome shotgun (WGS) entry which is preliminary data.</text>
</comment>
<proteinExistence type="predicted"/>
<keyword evidence="3" id="KW-0804">Transcription</keyword>
<dbReference type="SMART" id="SM00342">
    <property type="entry name" value="HTH_ARAC"/>
    <property type="match status" value="1"/>
</dbReference>
<dbReference type="RefSeq" id="WP_206578623.1">
    <property type="nucleotide sequence ID" value="NZ_JAFKCT010000005.1"/>
</dbReference>
<dbReference type="PROSITE" id="PS01124">
    <property type="entry name" value="HTH_ARAC_FAMILY_2"/>
    <property type="match status" value="1"/>
</dbReference>
<evidence type="ECO:0000256" key="1">
    <source>
        <dbReference type="ARBA" id="ARBA00023015"/>
    </source>
</evidence>
<name>A0ABS3C5J1_9BACT</name>
<dbReference type="InterPro" id="IPR018060">
    <property type="entry name" value="HTH_AraC"/>
</dbReference>
<dbReference type="EMBL" id="JAFKCT010000005">
    <property type="protein sequence ID" value="MBN7811841.1"/>
    <property type="molecule type" value="Genomic_DNA"/>
</dbReference>
<feature type="domain" description="HTH araC/xylS-type" evidence="4">
    <location>
        <begin position="184"/>
        <end position="282"/>
    </location>
</feature>
<keyword evidence="6" id="KW-1185">Reference proteome</keyword>
<keyword evidence="2" id="KW-0238">DNA-binding</keyword>
<evidence type="ECO:0000259" key="4">
    <source>
        <dbReference type="PROSITE" id="PS01124"/>
    </source>
</evidence>
<accession>A0ABS3C5J1</accession>
<dbReference type="InterPro" id="IPR009057">
    <property type="entry name" value="Homeodomain-like_sf"/>
</dbReference>
<keyword evidence="1" id="KW-0805">Transcription regulation</keyword>
<dbReference type="PANTHER" id="PTHR43280:SF32">
    <property type="entry name" value="TRANSCRIPTIONAL REGULATORY PROTEIN"/>
    <property type="match status" value="1"/>
</dbReference>